<dbReference type="HOGENOM" id="CLU_1255810_0_0_1"/>
<sequence length="220" mass="22921">MTSNKANSDSSSSKDLSLDKEKEHLAAALVADTTSRSPSPETVPSERTDEKNALSAIPSPALKDNGSKFLEGAPEKDVEADAKDGEGSRGDDAGPETPQARRVAIGVALALTMFVVALDSTIISTIIPHLVEPVFGKAYPFFNTKYGFLTGMFFFEVGSLICALANSSGMFIAGRTVAGTAGALMAPGVMLIIADVIPKEKRPLFTGLIASAAGELFSGH</sequence>
<name>R1G019_BOTPV</name>
<evidence type="ECO:0000313" key="8">
    <source>
        <dbReference type="EMBL" id="EOD44760.1"/>
    </source>
</evidence>
<dbReference type="Proteomes" id="UP000013521">
    <property type="component" value="Unassembled WGS sequence"/>
</dbReference>
<dbReference type="InterPro" id="IPR036259">
    <property type="entry name" value="MFS_trans_sf"/>
</dbReference>
<evidence type="ECO:0000256" key="4">
    <source>
        <dbReference type="ARBA" id="ARBA00023136"/>
    </source>
</evidence>
<dbReference type="OrthoDB" id="10021397at2759"/>
<dbReference type="EMBL" id="KB916671">
    <property type="protein sequence ID" value="EOD44760.1"/>
    <property type="molecule type" value="Genomic_DNA"/>
</dbReference>
<reference evidence="9" key="1">
    <citation type="journal article" date="2013" name="Genome Announc.">
        <title>Draft genome sequence of Neofusicoccum parvum isolate UCR-NP2, a fungal vascular pathogen associated with grapevine cankers.</title>
        <authorList>
            <person name="Blanco-Ulate B."/>
            <person name="Rolshausen P."/>
            <person name="Cantu D."/>
        </authorList>
    </citation>
    <scope>NUCLEOTIDE SEQUENCE [LARGE SCALE GENOMIC DNA]</scope>
    <source>
        <strain evidence="9">UCR-NP2</strain>
    </source>
</reference>
<keyword evidence="4 6" id="KW-0472">Membrane</keyword>
<dbReference type="InterPro" id="IPR020846">
    <property type="entry name" value="MFS_dom"/>
</dbReference>
<comment type="subcellular location">
    <subcellularLocation>
        <location evidence="1">Membrane</location>
        <topology evidence="1">Multi-pass membrane protein</topology>
    </subcellularLocation>
</comment>
<dbReference type="SUPFAM" id="SSF103473">
    <property type="entry name" value="MFS general substrate transporter"/>
    <property type="match status" value="1"/>
</dbReference>
<dbReference type="PROSITE" id="PS50850">
    <property type="entry name" value="MFS"/>
    <property type="match status" value="1"/>
</dbReference>
<protein>
    <submittedName>
        <fullName evidence="8">Putative mfs transporter protein</fullName>
    </submittedName>
</protein>
<feature type="transmembrane region" description="Helical" evidence="6">
    <location>
        <begin position="103"/>
        <end position="126"/>
    </location>
</feature>
<keyword evidence="3 6" id="KW-1133">Transmembrane helix</keyword>
<evidence type="ECO:0000256" key="6">
    <source>
        <dbReference type="SAM" id="Phobius"/>
    </source>
</evidence>
<dbReference type="Gene3D" id="1.20.1250.20">
    <property type="entry name" value="MFS general substrate transporter like domains"/>
    <property type="match status" value="1"/>
</dbReference>
<accession>R1G019</accession>
<feature type="domain" description="Major facilitator superfamily (MFS) profile" evidence="7">
    <location>
        <begin position="60"/>
        <end position="220"/>
    </location>
</feature>
<feature type="compositionally biased region" description="Polar residues" evidence="5">
    <location>
        <begin position="32"/>
        <end position="42"/>
    </location>
</feature>
<feature type="transmembrane region" description="Helical" evidence="6">
    <location>
        <begin position="177"/>
        <end position="197"/>
    </location>
</feature>
<evidence type="ECO:0000256" key="5">
    <source>
        <dbReference type="SAM" id="MobiDB-lite"/>
    </source>
</evidence>
<evidence type="ECO:0000256" key="1">
    <source>
        <dbReference type="ARBA" id="ARBA00004141"/>
    </source>
</evidence>
<dbReference type="AlphaFoldDB" id="R1G019"/>
<feature type="transmembrane region" description="Helical" evidence="6">
    <location>
        <begin position="146"/>
        <end position="165"/>
    </location>
</feature>
<evidence type="ECO:0000259" key="7">
    <source>
        <dbReference type="PROSITE" id="PS50850"/>
    </source>
</evidence>
<dbReference type="Pfam" id="PF07690">
    <property type="entry name" value="MFS_1"/>
    <property type="match status" value="1"/>
</dbReference>
<gene>
    <name evidence="8" type="ORF">UCRNP2_8522</name>
</gene>
<evidence type="ECO:0000256" key="3">
    <source>
        <dbReference type="ARBA" id="ARBA00022989"/>
    </source>
</evidence>
<organism evidence="8 9">
    <name type="scientific">Botryosphaeria parva (strain UCR-NP2)</name>
    <name type="common">Grapevine canker fungus</name>
    <name type="synonym">Neofusicoccum parvum</name>
    <dbReference type="NCBI Taxonomy" id="1287680"/>
    <lineage>
        <taxon>Eukaryota</taxon>
        <taxon>Fungi</taxon>
        <taxon>Dikarya</taxon>
        <taxon>Ascomycota</taxon>
        <taxon>Pezizomycotina</taxon>
        <taxon>Dothideomycetes</taxon>
        <taxon>Dothideomycetes incertae sedis</taxon>
        <taxon>Botryosphaeriales</taxon>
        <taxon>Botryosphaeriaceae</taxon>
        <taxon>Neofusicoccum</taxon>
    </lineage>
</organism>
<dbReference type="PANTHER" id="PTHR23501:SF198">
    <property type="entry name" value="AZOLE RESISTANCE PROTEIN 1-RELATED"/>
    <property type="match status" value="1"/>
</dbReference>
<dbReference type="GO" id="GO:0005886">
    <property type="term" value="C:plasma membrane"/>
    <property type="evidence" value="ECO:0007669"/>
    <property type="project" value="TreeGrafter"/>
</dbReference>
<evidence type="ECO:0000256" key="2">
    <source>
        <dbReference type="ARBA" id="ARBA00022692"/>
    </source>
</evidence>
<keyword evidence="2 6" id="KW-0812">Transmembrane</keyword>
<dbReference type="InterPro" id="IPR011701">
    <property type="entry name" value="MFS"/>
</dbReference>
<proteinExistence type="predicted"/>
<feature type="compositionally biased region" description="Basic and acidic residues" evidence="5">
    <location>
        <begin position="73"/>
        <end position="92"/>
    </location>
</feature>
<feature type="compositionally biased region" description="Basic and acidic residues" evidence="5">
    <location>
        <begin position="16"/>
        <end position="25"/>
    </location>
</feature>
<dbReference type="GO" id="GO:0022857">
    <property type="term" value="F:transmembrane transporter activity"/>
    <property type="evidence" value="ECO:0007669"/>
    <property type="project" value="InterPro"/>
</dbReference>
<feature type="region of interest" description="Disordered" evidence="5">
    <location>
        <begin position="1"/>
        <end position="98"/>
    </location>
</feature>
<dbReference type="PANTHER" id="PTHR23501">
    <property type="entry name" value="MAJOR FACILITATOR SUPERFAMILY"/>
    <property type="match status" value="1"/>
</dbReference>
<dbReference type="KEGG" id="npa:UCRNP2_8522"/>
<evidence type="ECO:0000313" key="9">
    <source>
        <dbReference type="Proteomes" id="UP000013521"/>
    </source>
</evidence>